<dbReference type="EMBL" id="FMJC01000001">
    <property type="protein sequence ID" value="SCM70567.1"/>
    <property type="molecule type" value="Genomic_DNA"/>
</dbReference>
<name>A0A212KZ93_9BACT</name>
<accession>A0A212KZ93</accession>
<reference evidence="1" key="1">
    <citation type="submission" date="2016-08" db="EMBL/GenBank/DDBJ databases">
        <authorList>
            <person name="Seilhamer J.J."/>
        </authorList>
    </citation>
    <scope>NUCLEOTIDE SEQUENCE</scope>
    <source>
        <strain evidence="1">86-1</strain>
    </source>
</reference>
<gene>
    <name evidence="1" type="ORF">KL86DES1_10486</name>
</gene>
<organism evidence="1">
    <name type="scientific">uncultured Desulfovibrio sp</name>
    <dbReference type="NCBI Taxonomy" id="167968"/>
    <lineage>
        <taxon>Bacteria</taxon>
        <taxon>Pseudomonadati</taxon>
        <taxon>Thermodesulfobacteriota</taxon>
        <taxon>Desulfovibrionia</taxon>
        <taxon>Desulfovibrionales</taxon>
        <taxon>Desulfovibrionaceae</taxon>
        <taxon>Desulfovibrio</taxon>
        <taxon>environmental samples</taxon>
    </lineage>
</organism>
<proteinExistence type="predicted"/>
<protein>
    <submittedName>
        <fullName evidence="1">Uncharacterized protein</fullName>
    </submittedName>
</protein>
<dbReference type="AlphaFoldDB" id="A0A212KZ93"/>
<dbReference type="RefSeq" id="WP_179979359.1">
    <property type="nucleotide sequence ID" value="NZ_LT608333.1"/>
</dbReference>
<sequence length="70" mass="7669">MKVPQPFICLADDSLGASNNLAHCPDDFKAVQTLGYCGFADAASGKPHHLPFLQGHIFLRNITKKREDNS</sequence>
<evidence type="ECO:0000313" key="1">
    <source>
        <dbReference type="EMBL" id="SCM70567.1"/>
    </source>
</evidence>